<dbReference type="InterPro" id="IPR035595">
    <property type="entry name" value="UDP_glycos_trans_CS"/>
</dbReference>
<dbReference type="GO" id="GO:0080043">
    <property type="term" value="F:quercetin 3-O-glucosyltransferase activity"/>
    <property type="evidence" value="ECO:0000318"/>
    <property type="project" value="GO_Central"/>
</dbReference>
<keyword evidence="3" id="KW-0328">Glycosyltransferase</keyword>
<dbReference type="PROSITE" id="PS00375">
    <property type="entry name" value="UDPGT"/>
    <property type="match status" value="1"/>
</dbReference>
<dbReference type="EMBL" id="NBSK02000002">
    <property type="protein sequence ID" value="KAJ0221053.1"/>
    <property type="molecule type" value="Genomic_DNA"/>
</dbReference>
<dbReference type="Proteomes" id="UP000235145">
    <property type="component" value="Unassembled WGS sequence"/>
</dbReference>
<evidence type="ECO:0000256" key="2">
    <source>
        <dbReference type="ARBA" id="ARBA00022679"/>
    </source>
</evidence>
<protein>
    <recommendedName>
        <fullName evidence="4">Glycosyltransferase</fullName>
        <ecNumber evidence="4">2.4.1.-</ecNumber>
    </recommendedName>
</protein>
<accession>A0A9R1WBW0</accession>
<dbReference type="Gene3D" id="3.40.50.2000">
    <property type="entry name" value="Glycogen Phosphorylase B"/>
    <property type="match status" value="2"/>
</dbReference>
<dbReference type="Gramene" id="rna-gnl|WGS:NBSK|LSAT_2X46001_mrna">
    <property type="protein sequence ID" value="cds-PLY90793.1"/>
    <property type="gene ID" value="gene-LSAT_2X46001"/>
</dbReference>
<dbReference type="OrthoDB" id="5835829at2759"/>
<comment type="caution">
    <text evidence="5">The sequence shown here is derived from an EMBL/GenBank/DDBJ whole genome shotgun (WGS) entry which is preliminary data.</text>
</comment>
<organism evidence="5 6">
    <name type="scientific">Lactuca sativa</name>
    <name type="common">Garden lettuce</name>
    <dbReference type="NCBI Taxonomy" id="4236"/>
    <lineage>
        <taxon>Eukaryota</taxon>
        <taxon>Viridiplantae</taxon>
        <taxon>Streptophyta</taxon>
        <taxon>Embryophyta</taxon>
        <taxon>Tracheophyta</taxon>
        <taxon>Spermatophyta</taxon>
        <taxon>Magnoliopsida</taxon>
        <taxon>eudicotyledons</taxon>
        <taxon>Gunneridae</taxon>
        <taxon>Pentapetalae</taxon>
        <taxon>asterids</taxon>
        <taxon>campanulids</taxon>
        <taxon>Asterales</taxon>
        <taxon>Asteraceae</taxon>
        <taxon>Cichorioideae</taxon>
        <taxon>Cichorieae</taxon>
        <taxon>Lactucinae</taxon>
        <taxon>Lactuca</taxon>
    </lineage>
</organism>
<dbReference type="AlphaFoldDB" id="A0A9R1WBW0"/>
<name>A0A9R1WBW0_LACSA</name>
<evidence type="ECO:0000313" key="5">
    <source>
        <dbReference type="EMBL" id="KAJ0221053.1"/>
    </source>
</evidence>
<keyword evidence="2 3" id="KW-0808">Transferase</keyword>
<proteinExistence type="inferred from homology"/>
<dbReference type="GO" id="GO:0005737">
    <property type="term" value="C:cytoplasm"/>
    <property type="evidence" value="ECO:0000318"/>
    <property type="project" value="GO_Central"/>
</dbReference>
<comment type="similarity">
    <text evidence="1 3">Belongs to the UDP-glycosyltransferase family.</text>
</comment>
<sequence length="452" mass="50058">MTTQRKILIVAYSGQGHVNPAIRFATRLIKVGVAVTVCTSLSVVRRIDKETIPHGLTFAPFSDGHDGGKQPTTPLEQFVSDFATYGASAVAEIISSAAAAGQPFHHLVYTTVIPWAARVADAHGVKASLLWCQPAAVLDSYYYYFNGYQELISSNGNNLTFPINLPGMPPLTIGDLPSFLLPSNPKEYEFLIPLMKDHVDVLKLGKRILVNSFNELEVQSLGAIKQIEYLPIGPLIPSEFLNGEDSSDNSLGEDFFDKKEDEHIQWLNTKPKSSVVYVSFGTIASFSMEQMEEMAIGLLESRRPFLWVIRDSEQAGRLSKIEELKKHGMIVGWCSQVVVLSHQAIGCFVMHCGWNSTAETLVAGIPAVVFPQWSDQPTNAKLLEDVWKTGVRVKRRERDGVVEGKEIERCVEMVMGDDDIKKNAVKWRELAREALNNGGSSTMNILAFLDEV</sequence>
<dbReference type="PANTHER" id="PTHR11926:SF1535">
    <property type="entry name" value="CROCETIN GLUCOSYLTRANSFERASE"/>
    <property type="match status" value="1"/>
</dbReference>
<evidence type="ECO:0000256" key="3">
    <source>
        <dbReference type="RuleBase" id="RU003718"/>
    </source>
</evidence>
<reference evidence="5 6" key="1">
    <citation type="journal article" date="2017" name="Nat. Commun.">
        <title>Genome assembly with in vitro proximity ligation data and whole-genome triplication in lettuce.</title>
        <authorList>
            <person name="Reyes-Chin-Wo S."/>
            <person name="Wang Z."/>
            <person name="Yang X."/>
            <person name="Kozik A."/>
            <person name="Arikit S."/>
            <person name="Song C."/>
            <person name="Xia L."/>
            <person name="Froenicke L."/>
            <person name="Lavelle D.O."/>
            <person name="Truco M.J."/>
            <person name="Xia R."/>
            <person name="Zhu S."/>
            <person name="Xu C."/>
            <person name="Xu H."/>
            <person name="Xu X."/>
            <person name="Cox K."/>
            <person name="Korf I."/>
            <person name="Meyers B.C."/>
            <person name="Michelmore R.W."/>
        </authorList>
    </citation>
    <scope>NUCLEOTIDE SEQUENCE [LARGE SCALE GENOMIC DNA]</scope>
    <source>
        <strain evidence="6">cv. Salinas</strain>
        <tissue evidence="5">Seedlings</tissue>
    </source>
</reference>
<dbReference type="Pfam" id="PF00201">
    <property type="entry name" value="UDPGT"/>
    <property type="match status" value="1"/>
</dbReference>
<evidence type="ECO:0000256" key="4">
    <source>
        <dbReference type="RuleBase" id="RU362057"/>
    </source>
</evidence>
<dbReference type="InterPro" id="IPR002213">
    <property type="entry name" value="UDP_glucos_trans"/>
</dbReference>
<dbReference type="SUPFAM" id="SSF53756">
    <property type="entry name" value="UDP-Glycosyltransferase/glycogen phosphorylase"/>
    <property type="match status" value="1"/>
</dbReference>
<dbReference type="PANTHER" id="PTHR11926">
    <property type="entry name" value="GLUCOSYL/GLUCURONOSYL TRANSFERASES"/>
    <property type="match status" value="1"/>
</dbReference>
<dbReference type="CDD" id="cd03784">
    <property type="entry name" value="GT1_Gtf-like"/>
    <property type="match status" value="1"/>
</dbReference>
<gene>
    <name evidence="5" type="ORF">LSAT_V11C200067020</name>
</gene>
<evidence type="ECO:0000313" key="6">
    <source>
        <dbReference type="Proteomes" id="UP000235145"/>
    </source>
</evidence>
<evidence type="ECO:0000256" key="1">
    <source>
        <dbReference type="ARBA" id="ARBA00009995"/>
    </source>
</evidence>
<dbReference type="FunFam" id="3.40.50.2000:FF:000019">
    <property type="entry name" value="Glycosyltransferase"/>
    <property type="match status" value="1"/>
</dbReference>
<dbReference type="GO" id="GO:0080044">
    <property type="term" value="F:quercetin 7-O-glucosyltransferase activity"/>
    <property type="evidence" value="ECO:0000318"/>
    <property type="project" value="GO_Central"/>
</dbReference>
<keyword evidence="6" id="KW-1185">Reference proteome</keyword>
<dbReference type="EC" id="2.4.1.-" evidence="4"/>